<dbReference type="GO" id="GO:0004519">
    <property type="term" value="F:endonuclease activity"/>
    <property type="evidence" value="ECO:0007669"/>
    <property type="project" value="InterPro"/>
</dbReference>
<dbReference type="InterPro" id="IPR027417">
    <property type="entry name" value="P-loop_NTPase"/>
</dbReference>
<organism evidence="3">
    <name type="scientific">Vibrio splendidus</name>
    <dbReference type="NCBI Taxonomy" id="29497"/>
    <lineage>
        <taxon>Bacteria</taxon>
        <taxon>Pseudomonadati</taxon>
        <taxon>Pseudomonadota</taxon>
        <taxon>Gammaproteobacteria</taxon>
        <taxon>Vibrionales</taxon>
        <taxon>Vibrionaceae</taxon>
        <taxon>Vibrio</taxon>
    </lineage>
</organism>
<protein>
    <submittedName>
        <fullName evidence="3">Phage terminase, large subunit</fullName>
    </submittedName>
</protein>
<dbReference type="AlphaFoldDB" id="A0A0H3ZUX5"/>
<feature type="domain" description="Terminase large subunit-like endonuclease" evidence="2">
    <location>
        <begin position="266"/>
        <end position="561"/>
    </location>
</feature>
<accession>A0A0H3ZUX5</accession>
<sequence length="577" mass="65160">MAKNPSVNAAAKYARDVVSGRIVACKYVIQACQRHLDDLARCKAKGYPYRFNKDKAERACKFIQLLPHTKGEWARKPLSERRIELEPWQLFIHAVIYGWERKSDKTRRFRTAYIEVPRKNGKSIIAAGNGLYTFGPDGEYGAEVYCGATTEKQAWEVFKPARLMAKALPNLRRSFMIDVMAKKMERPDGSVFEPVIGDPGDGSSPHCAIIDEYHEHDGPELMDTMATGMGAREQPLIFVITTAGSNIAGPCKDLHDDVVKVLEGSVEDDEIFGIIYTIDEGDDWTDPSVLVKANPNIAVSVKSDYLASQQRRAIRNPRYANIFKTKHLNIWVNSSAAFFNLEHWKASENLDLRIEDFTDCPAWFSLDLASKLDVCSFVQVFARWEDDGQLHYYCFSRHYLPEETIFDQDQKNAKLYQRWVNTPWQNSDGSALKQTDGAEVDFGEVGDEVLALAESFMVREVPHDPWNSAQLAQQLNEQGLTAVKIPQTTAHLSPGMKELESALKAGRFHHDGNPVLTWMMSNVVAKEDANENVFPRKDKKDQKIDGAVALIMATYRAMLDEGEGPSVYEDEDVMLFL</sequence>
<evidence type="ECO:0000259" key="2">
    <source>
        <dbReference type="Pfam" id="PF20441"/>
    </source>
</evidence>
<dbReference type="Gene3D" id="3.40.50.300">
    <property type="entry name" value="P-loop containing nucleotide triphosphate hydrolases"/>
    <property type="match status" value="1"/>
</dbReference>
<dbReference type="InterPro" id="IPR046462">
    <property type="entry name" value="TerL_nuclease"/>
</dbReference>
<dbReference type="InterPro" id="IPR046461">
    <property type="entry name" value="TerL_ATPase"/>
</dbReference>
<feature type="domain" description="Terminase large subunit-like ATPase" evidence="1">
    <location>
        <begin position="87"/>
        <end position="256"/>
    </location>
</feature>
<name>A0A0H3ZUX5_VIBSP</name>
<proteinExistence type="predicted"/>
<evidence type="ECO:0000313" key="3">
    <source>
        <dbReference type="EMBL" id="AKN37639.1"/>
    </source>
</evidence>
<dbReference type="PANTHER" id="PTHR41287:SF1">
    <property type="entry name" value="PROTEIN YMFN"/>
    <property type="match status" value="1"/>
</dbReference>
<reference evidence="3" key="1">
    <citation type="journal article" date="2015" name="MBio">
        <title>Eco-Evolutionary Dynamics of Episomes among Ecologically Cohesive Bacterial Populations.</title>
        <authorList>
            <person name="Xue H."/>
            <person name="Cordero O.X."/>
            <person name="Camas F.M."/>
            <person name="Trimble W."/>
            <person name="Meyer F."/>
            <person name="Guglielmini J."/>
            <person name="Rocha E.P."/>
            <person name="Polz M.F."/>
        </authorList>
    </citation>
    <scope>NUCLEOTIDE SEQUENCE</scope>
    <source>
        <strain evidence="3">5S_214</strain>
    </source>
</reference>
<dbReference type="Pfam" id="PF03354">
    <property type="entry name" value="TerL_ATPase"/>
    <property type="match status" value="1"/>
</dbReference>
<dbReference type="PANTHER" id="PTHR41287">
    <property type="match status" value="1"/>
</dbReference>
<evidence type="ECO:0000259" key="1">
    <source>
        <dbReference type="Pfam" id="PF03354"/>
    </source>
</evidence>
<dbReference type="EMBL" id="KP795544">
    <property type="protein sequence ID" value="AKN37639.1"/>
    <property type="molecule type" value="Genomic_DNA"/>
</dbReference>
<dbReference type="InterPro" id="IPR005021">
    <property type="entry name" value="Terminase_largesu-like"/>
</dbReference>
<dbReference type="Pfam" id="PF20441">
    <property type="entry name" value="TerL_nuclease"/>
    <property type="match status" value="1"/>
</dbReference>